<proteinExistence type="predicted"/>
<comment type="caution">
    <text evidence="1">The sequence shown here is derived from an EMBL/GenBank/DDBJ whole genome shotgun (WGS) entry which is preliminary data.</text>
</comment>
<accession>A0A9X3ZHD3</accession>
<evidence type="ECO:0000313" key="1">
    <source>
        <dbReference type="EMBL" id="MDA5399009.1"/>
    </source>
</evidence>
<evidence type="ECO:0000313" key="2">
    <source>
        <dbReference type="Proteomes" id="UP001151234"/>
    </source>
</evidence>
<gene>
    <name evidence="1" type="ORF">OQ273_10535</name>
</gene>
<name>A0A9X3ZHD3_9HYPH</name>
<protein>
    <submittedName>
        <fullName evidence="1">Uncharacterized protein</fullName>
    </submittedName>
</protein>
<dbReference type="Proteomes" id="UP001151234">
    <property type="component" value="Unassembled WGS sequence"/>
</dbReference>
<dbReference type="RefSeq" id="WP_267990458.1">
    <property type="nucleotide sequence ID" value="NZ_JAPJZI010000001.1"/>
</dbReference>
<keyword evidence="2" id="KW-1185">Reference proteome</keyword>
<sequence length="145" mass="16525">MRRSPATSKPVRLSNRERGRWLRQRHRLLNALGKLDLPPDRVQAEMLERHFLRPVLKLSRRRAGREAYPTALQWHAKAARQCLDRLAQDDAATVAMEFENLKANLHACITMIDATLEQSGPTAMDEFVRKILGATPQLAPVSLPR</sequence>
<organism evidence="1 2">
    <name type="scientific">Hoeflea prorocentri</name>
    <dbReference type="NCBI Taxonomy" id="1922333"/>
    <lineage>
        <taxon>Bacteria</taxon>
        <taxon>Pseudomonadati</taxon>
        <taxon>Pseudomonadota</taxon>
        <taxon>Alphaproteobacteria</taxon>
        <taxon>Hyphomicrobiales</taxon>
        <taxon>Rhizobiaceae</taxon>
        <taxon>Hoeflea</taxon>
    </lineage>
</organism>
<dbReference type="AlphaFoldDB" id="A0A9X3ZHD3"/>
<dbReference type="EMBL" id="JAPJZI010000001">
    <property type="protein sequence ID" value="MDA5399009.1"/>
    <property type="molecule type" value="Genomic_DNA"/>
</dbReference>
<reference evidence="1" key="1">
    <citation type="submission" date="2022-11" db="EMBL/GenBank/DDBJ databases">
        <title>Draft genome sequence of Hoeflea poritis E7-10 and Hoeflea prorocentri PM5-8, separated from scleractinian coral Porites lutea and marine dinoflagellate.</title>
        <authorList>
            <person name="Zhang G."/>
            <person name="Wei Q."/>
            <person name="Cai L."/>
        </authorList>
    </citation>
    <scope>NUCLEOTIDE SEQUENCE</scope>
    <source>
        <strain evidence="1">PM5-8</strain>
    </source>
</reference>